<evidence type="ECO:0000256" key="4">
    <source>
        <dbReference type="ARBA" id="ARBA00023136"/>
    </source>
</evidence>
<keyword evidence="2 5" id="KW-0812">Transmembrane</keyword>
<dbReference type="GO" id="GO:0031464">
    <property type="term" value="C:Cul4A-RING E3 ubiquitin ligase complex"/>
    <property type="evidence" value="ECO:0007669"/>
    <property type="project" value="TreeGrafter"/>
</dbReference>
<dbReference type="GO" id="GO:0016020">
    <property type="term" value="C:membrane"/>
    <property type="evidence" value="ECO:0007669"/>
    <property type="project" value="UniProtKB-SubCell"/>
</dbReference>
<reference evidence="6" key="1">
    <citation type="submission" date="2020-06" db="EMBL/GenBank/DDBJ databases">
        <authorList>
            <consortium name="Plant Systems Biology data submission"/>
        </authorList>
    </citation>
    <scope>NUCLEOTIDE SEQUENCE</scope>
    <source>
        <strain evidence="6">D6</strain>
    </source>
</reference>
<gene>
    <name evidence="6" type="ORF">SEMRO_1310_G261590.1</name>
</gene>
<evidence type="ECO:0000256" key="3">
    <source>
        <dbReference type="ARBA" id="ARBA00022989"/>
    </source>
</evidence>
<comment type="subcellular location">
    <subcellularLocation>
        <location evidence="1">Membrane</location>
        <topology evidence="1">Multi-pass membrane protein</topology>
    </subcellularLocation>
</comment>
<proteinExistence type="predicted"/>
<dbReference type="Pfam" id="PF01925">
    <property type="entry name" value="TauE"/>
    <property type="match status" value="2"/>
</dbReference>
<comment type="caution">
    <text evidence="6">The sequence shown here is derived from an EMBL/GenBank/DDBJ whole genome shotgun (WGS) entry which is preliminary data.</text>
</comment>
<dbReference type="GO" id="GO:0016567">
    <property type="term" value="P:protein ubiquitination"/>
    <property type="evidence" value="ECO:0007669"/>
    <property type="project" value="TreeGrafter"/>
</dbReference>
<organism evidence="6 7">
    <name type="scientific">Seminavis robusta</name>
    <dbReference type="NCBI Taxonomy" id="568900"/>
    <lineage>
        <taxon>Eukaryota</taxon>
        <taxon>Sar</taxon>
        <taxon>Stramenopiles</taxon>
        <taxon>Ochrophyta</taxon>
        <taxon>Bacillariophyta</taxon>
        <taxon>Bacillariophyceae</taxon>
        <taxon>Bacillariophycidae</taxon>
        <taxon>Naviculales</taxon>
        <taxon>Naviculaceae</taxon>
        <taxon>Seminavis</taxon>
    </lineage>
</organism>
<dbReference type="EMBL" id="CAICTM010001308">
    <property type="protein sequence ID" value="CAB9522502.1"/>
    <property type="molecule type" value="Genomic_DNA"/>
</dbReference>
<feature type="transmembrane region" description="Helical" evidence="5">
    <location>
        <begin position="55"/>
        <end position="78"/>
    </location>
</feature>
<feature type="transmembrane region" description="Helical" evidence="5">
    <location>
        <begin position="454"/>
        <end position="474"/>
    </location>
</feature>
<keyword evidence="3 5" id="KW-1133">Transmembrane helix</keyword>
<feature type="transmembrane region" description="Helical" evidence="5">
    <location>
        <begin position="494"/>
        <end position="514"/>
    </location>
</feature>
<keyword evidence="4 5" id="KW-0472">Membrane</keyword>
<dbReference type="InterPro" id="IPR002781">
    <property type="entry name" value="TM_pro_TauE-like"/>
</dbReference>
<evidence type="ECO:0000256" key="2">
    <source>
        <dbReference type="ARBA" id="ARBA00022692"/>
    </source>
</evidence>
<dbReference type="Proteomes" id="UP001153069">
    <property type="component" value="Unassembled WGS sequence"/>
</dbReference>
<dbReference type="AlphaFoldDB" id="A0A9N8EIX9"/>
<protein>
    <submittedName>
        <fullName evidence="6">Sulfite exporter TauE/SafE family protein</fullName>
    </submittedName>
</protein>
<feature type="transmembrane region" description="Helical" evidence="5">
    <location>
        <begin position="552"/>
        <end position="574"/>
    </location>
</feature>
<feature type="transmembrane region" description="Helical" evidence="5">
    <location>
        <begin position="243"/>
        <end position="261"/>
    </location>
</feature>
<accession>A0A9N8EIX9</accession>
<feature type="transmembrane region" description="Helical" evidence="5">
    <location>
        <begin position="213"/>
        <end position="237"/>
    </location>
</feature>
<feature type="transmembrane region" description="Helical" evidence="5">
    <location>
        <begin position="143"/>
        <end position="171"/>
    </location>
</feature>
<evidence type="ECO:0000313" key="6">
    <source>
        <dbReference type="EMBL" id="CAB9522502.1"/>
    </source>
</evidence>
<evidence type="ECO:0000256" key="5">
    <source>
        <dbReference type="SAM" id="Phobius"/>
    </source>
</evidence>
<evidence type="ECO:0000313" key="7">
    <source>
        <dbReference type="Proteomes" id="UP001153069"/>
    </source>
</evidence>
<dbReference type="PANTHER" id="PTHR14255">
    <property type="entry name" value="CEREBLON"/>
    <property type="match status" value="1"/>
</dbReference>
<feature type="transmembrane region" description="Helical" evidence="5">
    <location>
        <begin position="368"/>
        <end position="386"/>
    </location>
</feature>
<feature type="transmembrane region" description="Helical" evidence="5">
    <location>
        <begin position="521"/>
        <end position="540"/>
    </location>
</feature>
<feature type="transmembrane region" description="Helical" evidence="5">
    <location>
        <begin position="406"/>
        <end position="427"/>
    </location>
</feature>
<dbReference type="OrthoDB" id="434519at2759"/>
<name>A0A9N8EIX9_9STRA</name>
<keyword evidence="7" id="KW-1185">Reference proteome</keyword>
<dbReference type="PANTHER" id="PTHR14255:SF3">
    <property type="entry name" value="SULFITE EXPORTER TAUE_SAFE FAMILY PROTEIN 5-RELATED"/>
    <property type="match status" value="1"/>
</dbReference>
<sequence>MMPTRSENSVCVEVDQTKQNNGRKRPLRKRLESCASDFRFTKAEWREMNPKLHSLLLPWALLAFVAIGSTILGSAYSINPTSNDIAKNTAIPVDFASWIPDKLERFLQDGTMDINSQGMPSTGGRRLKHHHHPPLLPLTTSDYWGFFLATLGLMVAAGGGIGGGGILVPIYSLVHGFSAKHAIPLSNVTVFGGAVANTLLNTPKRHPLADRPLVDWDLILVMEPLTIAGALLGAFLNKLLPEAILTVMLVALLSFTAYTSLTKAIKMYKIESIHLRKQGIREDGTKESELTKMAHGHDDLEDADASQRLLDDAEFQDSDDVDDNPKDSAKEEIVEAVDDDEPAILETEASRKQQLETILENERKVPMTNIHILVAVFVVVLAINLLKGGGAFPSPIGIKCGSTSFWLANGIMLGWIIVISFFVRAYLVNQYKIKQRVGYQYVEGDIKWDARATIVYPCVCCLAGFFAGMFGVGGGIVKGPLMLAMGVHPAVSSASSACMILFTSFTATTSFVVFGLLVQDYAIVCFLLGFFATFIGQVGLAYLMKKSQRNSYIAFSIGGVVLLSAILMTFQSLLSAAEGEHEKSGGICGTS</sequence>
<evidence type="ECO:0000256" key="1">
    <source>
        <dbReference type="ARBA" id="ARBA00004141"/>
    </source>
</evidence>